<accession>A0A0A9GPH7</accession>
<reference evidence="1" key="2">
    <citation type="journal article" date="2015" name="Data Brief">
        <title>Shoot transcriptome of the giant reed, Arundo donax.</title>
        <authorList>
            <person name="Barrero R.A."/>
            <person name="Guerrero F.D."/>
            <person name="Moolhuijzen P."/>
            <person name="Goolsby J.A."/>
            <person name="Tidwell J."/>
            <person name="Bellgard S.E."/>
            <person name="Bellgard M.I."/>
        </authorList>
    </citation>
    <scope>NUCLEOTIDE SEQUENCE</scope>
    <source>
        <tissue evidence="1">Shoot tissue taken approximately 20 cm above the soil surface</tissue>
    </source>
</reference>
<dbReference type="EMBL" id="GBRH01173450">
    <property type="protein sequence ID" value="JAE24446.1"/>
    <property type="molecule type" value="Transcribed_RNA"/>
</dbReference>
<reference evidence="1" key="1">
    <citation type="submission" date="2014-09" db="EMBL/GenBank/DDBJ databases">
        <authorList>
            <person name="Magalhaes I.L.F."/>
            <person name="Oliveira U."/>
            <person name="Santos F.R."/>
            <person name="Vidigal T.H.D.A."/>
            <person name="Brescovit A.D."/>
            <person name="Santos A.J."/>
        </authorList>
    </citation>
    <scope>NUCLEOTIDE SEQUENCE</scope>
    <source>
        <tissue evidence="1">Shoot tissue taken approximately 20 cm above the soil surface</tissue>
    </source>
</reference>
<protein>
    <submittedName>
        <fullName evidence="1">Uncharacterized protein</fullName>
    </submittedName>
</protein>
<name>A0A0A9GPH7_ARUDO</name>
<proteinExistence type="predicted"/>
<sequence length="54" mass="6271">MKFLNICLYYSSRHIQKQAGSPLKQQCKCRQEIPLTCYQQSSNTIQSKKGVHIL</sequence>
<dbReference type="AlphaFoldDB" id="A0A0A9GPH7"/>
<organism evidence="1">
    <name type="scientific">Arundo donax</name>
    <name type="common">Giant reed</name>
    <name type="synonym">Donax arundinaceus</name>
    <dbReference type="NCBI Taxonomy" id="35708"/>
    <lineage>
        <taxon>Eukaryota</taxon>
        <taxon>Viridiplantae</taxon>
        <taxon>Streptophyta</taxon>
        <taxon>Embryophyta</taxon>
        <taxon>Tracheophyta</taxon>
        <taxon>Spermatophyta</taxon>
        <taxon>Magnoliopsida</taxon>
        <taxon>Liliopsida</taxon>
        <taxon>Poales</taxon>
        <taxon>Poaceae</taxon>
        <taxon>PACMAD clade</taxon>
        <taxon>Arundinoideae</taxon>
        <taxon>Arundineae</taxon>
        <taxon>Arundo</taxon>
    </lineage>
</organism>
<evidence type="ECO:0000313" key="1">
    <source>
        <dbReference type="EMBL" id="JAE24446.1"/>
    </source>
</evidence>